<organism evidence="1 2">
    <name type="scientific">Penicillium frequentans</name>
    <dbReference type="NCBI Taxonomy" id="3151616"/>
    <lineage>
        <taxon>Eukaryota</taxon>
        <taxon>Fungi</taxon>
        <taxon>Dikarya</taxon>
        <taxon>Ascomycota</taxon>
        <taxon>Pezizomycotina</taxon>
        <taxon>Eurotiomycetes</taxon>
        <taxon>Eurotiomycetidae</taxon>
        <taxon>Eurotiales</taxon>
        <taxon>Aspergillaceae</taxon>
        <taxon>Penicillium</taxon>
    </lineage>
</organism>
<proteinExistence type="predicted"/>
<sequence length="130" mass="15213">MIHTYPFPADLIDEVNKAHYEASREDLVQQVTHSDVFVVVHEKMIRHHEAEFIIEGAFYTLDSANNKTMEIFRQYYPDYEPASFYAKNTWQAVGENSVGWYLSRSGTLSLEVHDHDGNTCRIYAERHEIE</sequence>
<name>A0AAD6CK29_9EURO</name>
<reference evidence="1 2" key="1">
    <citation type="journal article" date="2023" name="IMA Fungus">
        <title>Comparative genomic study of the Penicillium genus elucidates a diverse pangenome and 15 lateral gene transfer events.</title>
        <authorList>
            <person name="Petersen C."/>
            <person name="Sorensen T."/>
            <person name="Nielsen M.R."/>
            <person name="Sondergaard T.E."/>
            <person name="Sorensen J.L."/>
            <person name="Fitzpatrick D.A."/>
            <person name="Frisvad J.C."/>
            <person name="Nielsen K.L."/>
        </authorList>
    </citation>
    <scope>NUCLEOTIDE SEQUENCE [LARGE SCALE GENOMIC DNA]</scope>
    <source>
        <strain evidence="1 2">IBT 35679</strain>
    </source>
</reference>
<keyword evidence="2" id="KW-1185">Reference proteome</keyword>
<accession>A0AAD6CK29</accession>
<dbReference type="Proteomes" id="UP001220324">
    <property type="component" value="Unassembled WGS sequence"/>
</dbReference>
<protein>
    <submittedName>
        <fullName evidence="1">Uncharacterized protein</fullName>
    </submittedName>
</protein>
<evidence type="ECO:0000313" key="1">
    <source>
        <dbReference type="EMBL" id="KAJ5524573.1"/>
    </source>
</evidence>
<evidence type="ECO:0000313" key="2">
    <source>
        <dbReference type="Proteomes" id="UP001220324"/>
    </source>
</evidence>
<dbReference type="AlphaFoldDB" id="A0AAD6CK29"/>
<comment type="caution">
    <text evidence="1">The sequence shown here is derived from an EMBL/GenBank/DDBJ whole genome shotgun (WGS) entry which is preliminary data.</text>
</comment>
<dbReference type="EMBL" id="JAQIZZ010000008">
    <property type="protein sequence ID" value="KAJ5524573.1"/>
    <property type="molecule type" value="Genomic_DNA"/>
</dbReference>
<gene>
    <name evidence="1" type="ORF">N7494_011223</name>
</gene>